<dbReference type="GO" id="GO:0044550">
    <property type="term" value="P:secondary metabolite biosynthetic process"/>
    <property type="evidence" value="ECO:0007669"/>
    <property type="project" value="TreeGrafter"/>
</dbReference>
<evidence type="ECO:0000313" key="4">
    <source>
        <dbReference type="Proteomes" id="UP000470876"/>
    </source>
</evidence>
<dbReference type="PANTHER" id="PTHR34069:SF2">
    <property type="entry name" value="BETA-KETOACYL-[ACYL-CARRIER-PROTEIN] SYNTHASE III"/>
    <property type="match status" value="1"/>
</dbReference>
<evidence type="ECO:0008006" key="5">
    <source>
        <dbReference type="Google" id="ProtNLM"/>
    </source>
</evidence>
<keyword evidence="4" id="KW-1185">Reference proteome</keyword>
<dbReference type="PANTHER" id="PTHR34069">
    <property type="entry name" value="3-OXOACYL-[ACYL-CARRIER-PROTEIN] SYNTHASE 3"/>
    <property type="match status" value="1"/>
</dbReference>
<dbReference type="SUPFAM" id="SSF53901">
    <property type="entry name" value="Thiolase-like"/>
    <property type="match status" value="2"/>
</dbReference>
<proteinExistence type="predicted"/>
<gene>
    <name evidence="1" type="ORF">GV789_12380</name>
    <name evidence="2" type="ORF">GV794_06695</name>
</gene>
<dbReference type="Proteomes" id="UP000468928">
    <property type="component" value="Unassembled WGS sequence"/>
</dbReference>
<evidence type="ECO:0000313" key="3">
    <source>
        <dbReference type="Proteomes" id="UP000468928"/>
    </source>
</evidence>
<dbReference type="Proteomes" id="UP000470876">
    <property type="component" value="Unassembled WGS sequence"/>
</dbReference>
<dbReference type="EMBL" id="JAAGUZ010000028">
    <property type="protein sequence ID" value="NEW45246.1"/>
    <property type="molecule type" value="Genomic_DNA"/>
</dbReference>
<dbReference type="EMBL" id="JAAGUX010000008">
    <property type="protein sequence ID" value="NEW55343.1"/>
    <property type="molecule type" value="Genomic_DNA"/>
</dbReference>
<sequence>MGVRITATAVSSADDTRSVVENSGRAARHCLERAGVRPEQVGVLINAGVFRDSNTVEPAVSALIQKAAGIGLEYGVDDPRTFSFDLMNGAVGVLDAVRVGSAILETGGASHVLIVSGDTHPSLTRTAATEDFPYASSGAALLLESTDGTEGFGRVHSLSGAGGPAIEAYVDTATMGTAGRSLMTVVREPDAEQRLLALATEAALAALADSGHADLTRTALIASTPSAAFPARLAESLGIAAESVLLPDLTDGDPHTASLTQAYDLAAARDGLSEHTHVLFVAAGAGPSAAAVLYRLPSRAGTAGVAA</sequence>
<reference evidence="3 4" key="1">
    <citation type="submission" date="2020-01" db="EMBL/GenBank/DDBJ databases">
        <title>Genetics and antimicrobial susceptibilities of Nocardia species isolated from the soil; a comparison with species isolated from humans.</title>
        <authorList>
            <person name="Carrasco G."/>
            <person name="Monzon S."/>
            <person name="Sansegundo M."/>
            <person name="Garcia E."/>
            <person name="Garrido N."/>
            <person name="Medina M.J."/>
            <person name="Villalon P."/>
            <person name="Ramirez-Arocha A.C."/>
            <person name="Jimenez P."/>
            <person name="Cuesta I."/>
            <person name="Valdezate S."/>
        </authorList>
    </citation>
    <scope>NUCLEOTIDE SEQUENCE [LARGE SCALE GENOMIC DNA]</scope>
    <source>
        <strain evidence="1 3">CNM20110639</strain>
        <strain evidence="2 4">CNM20110649</strain>
    </source>
</reference>
<name>A0A6P1D3U0_9NOCA</name>
<dbReference type="RefSeq" id="WP_163824784.1">
    <property type="nucleotide sequence ID" value="NZ_JAAGUX010000008.1"/>
</dbReference>
<dbReference type="AlphaFoldDB" id="A0A6P1D3U0"/>
<dbReference type="Gene3D" id="3.40.47.10">
    <property type="match status" value="2"/>
</dbReference>
<accession>A0A6P1D3U0</accession>
<comment type="caution">
    <text evidence="1">The sequence shown here is derived from an EMBL/GenBank/DDBJ whole genome shotgun (WGS) entry which is preliminary data.</text>
</comment>
<evidence type="ECO:0000313" key="1">
    <source>
        <dbReference type="EMBL" id="NEW45246.1"/>
    </source>
</evidence>
<evidence type="ECO:0000313" key="2">
    <source>
        <dbReference type="EMBL" id="NEW55343.1"/>
    </source>
</evidence>
<organism evidence="1 3">
    <name type="scientific">Nocardia cyriacigeorgica</name>
    <dbReference type="NCBI Taxonomy" id="135487"/>
    <lineage>
        <taxon>Bacteria</taxon>
        <taxon>Bacillati</taxon>
        <taxon>Actinomycetota</taxon>
        <taxon>Actinomycetes</taxon>
        <taxon>Mycobacteriales</taxon>
        <taxon>Nocardiaceae</taxon>
        <taxon>Nocardia</taxon>
    </lineage>
</organism>
<protein>
    <recommendedName>
        <fullName evidence="5">3-oxoacyl-ACP synthase</fullName>
    </recommendedName>
</protein>
<dbReference type="GO" id="GO:0016746">
    <property type="term" value="F:acyltransferase activity"/>
    <property type="evidence" value="ECO:0007669"/>
    <property type="project" value="UniProtKB-KW"/>
</dbReference>
<dbReference type="InterPro" id="IPR016039">
    <property type="entry name" value="Thiolase-like"/>
</dbReference>